<proteinExistence type="inferred from homology"/>
<dbReference type="GO" id="GO:0000175">
    <property type="term" value="F:3'-5'-RNA exonuclease activity"/>
    <property type="evidence" value="ECO:0007669"/>
    <property type="project" value="TreeGrafter"/>
</dbReference>
<protein>
    <recommendedName>
        <fullName evidence="8">Ribosomal RNA-processing protein 40</fullName>
    </recommendedName>
</protein>
<comment type="similarity">
    <text evidence="2">Belongs to the RRP40 family.</text>
</comment>
<evidence type="ECO:0000256" key="6">
    <source>
        <dbReference type="ARBA" id="ARBA00022884"/>
    </source>
</evidence>
<dbReference type="Gene3D" id="2.40.50.140">
    <property type="entry name" value="Nucleic acid-binding proteins"/>
    <property type="match status" value="1"/>
</dbReference>
<keyword evidence="7" id="KW-0539">Nucleus</keyword>
<dbReference type="Gene3D" id="2.40.50.100">
    <property type="match status" value="1"/>
</dbReference>
<accession>A0A6G1SHB6</accession>
<comment type="subcellular location">
    <subcellularLocation>
        <location evidence="1">Nucleus</location>
    </subcellularLocation>
</comment>
<reference evidence="11" key="1">
    <citation type="submission" date="2018-10" db="EMBL/GenBank/DDBJ databases">
        <title>Transcriptome assembly of Aceria tosichella (Wheat curl mite) Type 2.</title>
        <authorList>
            <person name="Scully E.D."/>
            <person name="Geib S.M."/>
            <person name="Palmer N.A."/>
            <person name="Gupta A.K."/>
            <person name="Sarath G."/>
            <person name="Tatineni S."/>
        </authorList>
    </citation>
    <scope>NUCLEOTIDE SEQUENCE</scope>
    <source>
        <strain evidence="11">LincolnNE</strain>
    </source>
</reference>
<keyword evidence="4" id="KW-0698">rRNA processing</keyword>
<dbReference type="InterPro" id="IPR022966">
    <property type="entry name" value="RNase_II/R_CS"/>
</dbReference>
<dbReference type="InterPro" id="IPR001900">
    <property type="entry name" value="RNase_II/R"/>
</dbReference>
<sequence length="815" mass="92458">MFAYRKIKRGSIIKVRDYLPANKGTKYKIPKDFNLDSDVPEQSFSEEVLCCLPKEGQNWQIPEHELKSRLDLRSYNICSVDPPGCTDIDDALHYKDLGGNVCEVGVHIADVSYYVRPDTALDHEAANRGTTVYLCDRRIDMIPDLLSSNLCSLIQHKDRLAFSAIWKMTKDTAEVLEVRFARSIINSKASLTYEKAQEMIDDKSQNGAIHKSLRGLNELAKKLKARRLERGALVLARADEIRFIEVESETFDCDSSLEIQHKRMVETNSMVEEFMLLANISVANKLLEVFPEQALLRRHPKPSKTNFQDLIDSARAKGFEIRPDDGKSLSSTLDKAQLESDYYFNLMLRMIATRCMTPAAYFCSGCFDPQVVSFSHFGLAADLYTHFTSPIRRYADLLVHRLLACAIGSETLDKNMQNKENIQMLCDQINYRHRMAQLASRASTRHHTILYMKSKQELVEDAYVFSIRQNDIQILIPRLAFQHTYTLQPNYAWLYDVDERTQKNIKHNIVLKQFDRLKLHISFSAREDLTLANRLQVRIIEPPLDIPDQIDAIEKDATQRKYLESIESPLEQNIMDMEQKPTIDGDSYEQVKKKIRLGLDSKKSAKPVIVVPGDSLDKYITQDTTILGPGLMRIYDMVVATKSGILKWRNNNLFWVDSHQKRYVAARGECVIGVVRSKGSLHSRVDINSAELATLSLLAFEGANKRNKPNLNVGDLVYAKVLSASKHVETELVCVNSNGKRDGLGVIGDKGGVLISLSIDTVRVLLSPICDLLEKLGQVHRYEIALGMNGRAWINSSDTSTIVQVADMLRKFDLG</sequence>
<dbReference type="GO" id="GO:0003723">
    <property type="term" value="F:RNA binding"/>
    <property type="evidence" value="ECO:0007669"/>
    <property type="project" value="UniProtKB-KW"/>
</dbReference>
<evidence type="ECO:0000313" key="11">
    <source>
        <dbReference type="EMBL" id="MDE49798.1"/>
    </source>
</evidence>
<keyword evidence="11" id="KW-0269">Exonuclease</keyword>
<dbReference type="InterPro" id="IPR041054">
    <property type="entry name" value="Rrp40_N_euk"/>
</dbReference>
<dbReference type="GO" id="GO:0000176">
    <property type="term" value="C:nuclear exosome (RNase complex)"/>
    <property type="evidence" value="ECO:0007669"/>
    <property type="project" value="TreeGrafter"/>
</dbReference>
<dbReference type="PANTHER" id="PTHR23355">
    <property type="entry name" value="RIBONUCLEASE"/>
    <property type="match status" value="1"/>
</dbReference>
<gene>
    <name evidence="11" type="primary">DIS3</name>
    <name evidence="11" type="ORF">g.11373</name>
</gene>
<dbReference type="GO" id="GO:0006364">
    <property type="term" value="P:rRNA processing"/>
    <property type="evidence" value="ECO:0007669"/>
    <property type="project" value="UniProtKB-KW"/>
</dbReference>
<keyword evidence="3" id="KW-0963">Cytoplasm</keyword>
<dbReference type="GO" id="GO:0000177">
    <property type="term" value="C:cytoplasmic exosome (RNase complex)"/>
    <property type="evidence" value="ECO:0007669"/>
    <property type="project" value="TreeGrafter"/>
</dbReference>
<evidence type="ECO:0000259" key="10">
    <source>
        <dbReference type="SMART" id="SM00955"/>
    </source>
</evidence>
<evidence type="ECO:0000256" key="1">
    <source>
        <dbReference type="ARBA" id="ARBA00004123"/>
    </source>
</evidence>
<dbReference type="GO" id="GO:0016075">
    <property type="term" value="P:rRNA catabolic process"/>
    <property type="evidence" value="ECO:0007669"/>
    <property type="project" value="TreeGrafter"/>
</dbReference>
<keyword evidence="5" id="KW-0271">Exosome</keyword>
<dbReference type="InterPro" id="IPR037319">
    <property type="entry name" value="Rrp40_S1"/>
</dbReference>
<dbReference type="SMART" id="SM00955">
    <property type="entry name" value="RNB"/>
    <property type="match status" value="1"/>
</dbReference>
<organism evidence="11">
    <name type="scientific">Aceria tosichella</name>
    <name type="common">wheat curl mite</name>
    <dbReference type="NCBI Taxonomy" id="561515"/>
    <lineage>
        <taxon>Eukaryota</taxon>
        <taxon>Metazoa</taxon>
        <taxon>Ecdysozoa</taxon>
        <taxon>Arthropoda</taxon>
        <taxon>Chelicerata</taxon>
        <taxon>Arachnida</taxon>
        <taxon>Acari</taxon>
        <taxon>Acariformes</taxon>
        <taxon>Trombidiformes</taxon>
        <taxon>Prostigmata</taxon>
        <taxon>Eupodina</taxon>
        <taxon>Eriophyoidea</taxon>
        <taxon>Eriophyidae</taxon>
        <taxon>Eriophyinae</taxon>
        <taxon>Aceriini</taxon>
        <taxon>Aceria</taxon>
    </lineage>
</organism>
<evidence type="ECO:0000256" key="2">
    <source>
        <dbReference type="ARBA" id="ARBA00007841"/>
    </source>
</evidence>
<keyword evidence="11" id="KW-0378">Hydrolase</keyword>
<dbReference type="Pfam" id="PF00773">
    <property type="entry name" value="RNB"/>
    <property type="match status" value="1"/>
</dbReference>
<feature type="domain" description="RNB" evidence="10">
    <location>
        <begin position="69"/>
        <end position="409"/>
    </location>
</feature>
<dbReference type="Pfam" id="PF15985">
    <property type="entry name" value="KH_6"/>
    <property type="match status" value="1"/>
</dbReference>
<dbReference type="GO" id="GO:0071031">
    <property type="term" value="P:nuclear mRNA surveillance of mRNA 3'-end processing"/>
    <property type="evidence" value="ECO:0007669"/>
    <property type="project" value="TreeGrafter"/>
</dbReference>
<dbReference type="EMBL" id="GGYP01005027">
    <property type="protein sequence ID" value="MDE49798.1"/>
    <property type="molecule type" value="Transcribed_RNA"/>
</dbReference>
<dbReference type="InterPro" id="IPR050180">
    <property type="entry name" value="RNR_Ribonuclease"/>
</dbReference>
<dbReference type="FunFam" id="2.40.50.140:FF:000127">
    <property type="entry name" value="Exosome complex component RRP40"/>
    <property type="match status" value="1"/>
</dbReference>
<dbReference type="PANTHER" id="PTHR23355:SF35">
    <property type="entry name" value="EXOSOME COMPLEX EXONUCLEASE RRP44"/>
    <property type="match status" value="1"/>
</dbReference>
<evidence type="ECO:0000256" key="9">
    <source>
        <dbReference type="RuleBase" id="RU003901"/>
    </source>
</evidence>
<dbReference type="InterPro" id="IPR004088">
    <property type="entry name" value="KH_dom_type_1"/>
</dbReference>
<evidence type="ECO:0000256" key="8">
    <source>
        <dbReference type="ARBA" id="ARBA00030615"/>
    </source>
</evidence>
<dbReference type="Gene3D" id="3.30.1370.10">
    <property type="entry name" value="K Homology domain, type 1"/>
    <property type="match status" value="1"/>
</dbReference>
<dbReference type="GO" id="GO:0004519">
    <property type="term" value="F:endonuclease activity"/>
    <property type="evidence" value="ECO:0007669"/>
    <property type="project" value="TreeGrafter"/>
</dbReference>
<dbReference type="Pfam" id="PF18311">
    <property type="entry name" value="Rrp40_N"/>
    <property type="match status" value="1"/>
</dbReference>
<dbReference type="CDD" id="cd05790">
    <property type="entry name" value="S1_Rrp40"/>
    <property type="match status" value="1"/>
</dbReference>
<dbReference type="SUPFAM" id="SSF50249">
    <property type="entry name" value="Nucleic acid-binding proteins"/>
    <property type="match status" value="2"/>
</dbReference>
<dbReference type="SUPFAM" id="SSF54791">
    <property type="entry name" value="Eukaryotic type KH-domain (KH-domain type I)"/>
    <property type="match status" value="1"/>
</dbReference>
<dbReference type="AlphaFoldDB" id="A0A6G1SHB6"/>
<keyword evidence="11" id="KW-0540">Nuclease</keyword>
<dbReference type="SUPFAM" id="SSF110324">
    <property type="entry name" value="Ribosomal L27 protein-like"/>
    <property type="match status" value="1"/>
</dbReference>
<dbReference type="Pfam" id="PF21262">
    <property type="entry name" value="RRP40_S1"/>
    <property type="match status" value="1"/>
</dbReference>
<keyword evidence="6" id="KW-0694">RNA-binding</keyword>
<comment type="similarity">
    <text evidence="9">Belongs to the RNR ribonuclease family.</text>
</comment>
<name>A0A6G1SHB6_9ACAR</name>
<evidence type="ECO:0000256" key="7">
    <source>
        <dbReference type="ARBA" id="ARBA00023242"/>
    </source>
</evidence>
<evidence type="ECO:0000256" key="5">
    <source>
        <dbReference type="ARBA" id="ARBA00022835"/>
    </source>
</evidence>
<dbReference type="InterPro" id="IPR012340">
    <property type="entry name" value="NA-bd_OB-fold"/>
</dbReference>
<dbReference type="InterPro" id="IPR036612">
    <property type="entry name" value="KH_dom_type_1_sf"/>
</dbReference>
<evidence type="ECO:0000256" key="4">
    <source>
        <dbReference type="ARBA" id="ARBA00022552"/>
    </source>
</evidence>
<dbReference type="PROSITE" id="PS01175">
    <property type="entry name" value="RIBONUCLEASE_II"/>
    <property type="match status" value="1"/>
</dbReference>
<evidence type="ECO:0000256" key="3">
    <source>
        <dbReference type="ARBA" id="ARBA00022490"/>
    </source>
</evidence>